<protein>
    <submittedName>
        <fullName evidence="2">Cold shock domain-containing protein</fullName>
    </submittedName>
</protein>
<keyword evidence="3" id="KW-1185">Reference proteome</keyword>
<sequence length="97" mass="10312">MTTTTGTVRDWNADEGWGVLDSEATPGGCWAHFGAILADGYRALAAGQAVSFEFETADQDGYAFRAVAVWTGSERPPGPAPQPLSTAYTSTLHLEFD</sequence>
<evidence type="ECO:0000313" key="2">
    <source>
        <dbReference type="EMBL" id="MBM2620064.1"/>
    </source>
</evidence>
<reference evidence="2 3" key="1">
    <citation type="submission" date="2021-01" db="EMBL/GenBank/DDBJ databases">
        <title>Actinoplanes sp. nov. LDG1-06 isolated from lichen.</title>
        <authorList>
            <person name="Saeng-In P."/>
            <person name="Phongsopitanun W."/>
            <person name="Kanchanasin P."/>
            <person name="Yuki M."/>
            <person name="Kudo T."/>
            <person name="Ohkuma M."/>
            <person name="Tanasupawat S."/>
        </authorList>
    </citation>
    <scope>NUCLEOTIDE SEQUENCE [LARGE SCALE GENOMIC DNA]</scope>
    <source>
        <strain evidence="2 3">LDG1-06</strain>
    </source>
</reference>
<organism evidence="2 3">
    <name type="scientific">Paractinoplanes ovalisporus</name>
    <dbReference type="NCBI Taxonomy" id="2810368"/>
    <lineage>
        <taxon>Bacteria</taxon>
        <taxon>Bacillati</taxon>
        <taxon>Actinomycetota</taxon>
        <taxon>Actinomycetes</taxon>
        <taxon>Micromonosporales</taxon>
        <taxon>Micromonosporaceae</taxon>
        <taxon>Paractinoplanes</taxon>
    </lineage>
</organism>
<dbReference type="Proteomes" id="UP000632138">
    <property type="component" value="Unassembled WGS sequence"/>
</dbReference>
<dbReference type="PROSITE" id="PS51857">
    <property type="entry name" value="CSD_2"/>
    <property type="match status" value="1"/>
</dbReference>
<feature type="domain" description="CSD" evidence="1">
    <location>
        <begin position="3"/>
        <end position="71"/>
    </location>
</feature>
<dbReference type="Gene3D" id="2.40.50.140">
    <property type="entry name" value="Nucleic acid-binding proteins"/>
    <property type="match status" value="1"/>
</dbReference>
<proteinExistence type="predicted"/>
<comment type="caution">
    <text evidence="2">The sequence shown here is derived from an EMBL/GenBank/DDBJ whole genome shotgun (WGS) entry which is preliminary data.</text>
</comment>
<accession>A0ABS2AJP7</accession>
<dbReference type="InterPro" id="IPR012340">
    <property type="entry name" value="NA-bd_OB-fold"/>
</dbReference>
<name>A0ABS2AJP7_9ACTN</name>
<dbReference type="InterPro" id="IPR002059">
    <property type="entry name" value="CSP_DNA-bd"/>
</dbReference>
<dbReference type="SUPFAM" id="SSF50249">
    <property type="entry name" value="Nucleic acid-binding proteins"/>
    <property type="match status" value="1"/>
</dbReference>
<dbReference type="Pfam" id="PF00313">
    <property type="entry name" value="CSD"/>
    <property type="match status" value="1"/>
</dbReference>
<evidence type="ECO:0000313" key="3">
    <source>
        <dbReference type="Proteomes" id="UP000632138"/>
    </source>
</evidence>
<evidence type="ECO:0000259" key="1">
    <source>
        <dbReference type="PROSITE" id="PS51857"/>
    </source>
</evidence>
<dbReference type="EMBL" id="JAENHP010000013">
    <property type="protein sequence ID" value="MBM2620064.1"/>
    <property type="molecule type" value="Genomic_DNA"/>
</dbReference>
<dbReference type="RefSeq" id="WP_203380057.1">
    <property type="nucleotide sequence ID" value="NZ_JAENHP010000013.1"/>
</dbReference>
<gene>
    <name evidence="2" type="ORF">JIG36_31580</name>
</gene>